<accession>A0ACC3BEC3</accession>
<organism evidence="1 2">
    <name type="scientific">Aspergillus melleus</name>
    <dbReference type="NCBI Taxonomy" id="138277"/>
    <lineage>
        <taxon>Eukaryota</taxon>
        <taxon>Fungi</taxon>
        <taxon>Dikarya</taxon>
        <taxon>Ascomycota</taxon>
        <taxon>Pezizomycotina</taxon>
        <taxon>Eurotiomycetes</taxon>
        <taxon>Eurotiomycetidae</taxon>
        <taxon>Eurotiales</taxon>
        <taxon>Aspergillaceae</taxon>
        <taxon>Aspergillus</taxon>
        <taxon>Aspergillus subgen. Circumdati</taxon>
    </lineage>
</organism>
<evidence type="ECO:0000313" key="1">
    <source>
        <dbReference type="EMBL" id="KAK1148872.1"/>
    </source>
</evidence>
<protein>
    <submittedName>
        <fullName evidence="1">Uncharacterized protein</fullName>
    </submittedName>
</protein>
<keyword evidence="2" id="KW-1185">Reference proteome</keyword>
<gene>
    <name evidence="1" type="ORF">N8T08_008757</name>
</gene>
<dbReference type="EMBL" id="JAOPJF010000006">
    <property type="protein sequence ID" value="KAK1148872.1"/>
    <property type="molecule type" value="Genomic_DNA"/>
</dbReference>
<sequence length="264" mass="29761">MESSKAPSVTLFRGFPETGCYTWSPFVTKLEARLRFSGLPYSVEQGSVRVAPRGKIPYVAVADTHHASEGSTPRIIGDSTLITKSLMHDGVLADLDANLRPTEKLNDLALKALLEDKLYFYQSHEKWIRNFYTMRGKILADLPWPLQVLVGHLIYRKNTRTLQGQGTLTFADEEIAAFRQEVWENLHAAAVAARSKSNHPDAPFWIWAGEAPTEADAVLFGFIASGLVCYAAPETQRTIRSFPALVDYARRIHDRYFPDYALWE</sequence>
<proteinExistence type="predicted"/>
<dbReference type="Proteomes" id="UP001177260">
    <property type="component" value="Unassembled WGS sequence"/>
</dbReference>
<name>A0ACC3BEC3_9EURO</name>
<comment type="caution">
    <text evidence="1">The sequence shown here is derived from an EMBL/GenBank/DDBJ whole genome shotgun (WGS) entry which is preliminary data.</text>
</comment>
<reference evidence="1 2" key="1">
    <citation type="journal article" date="2023" name="ACS Omega">
        <title>Identification of the Neoaspergillic Acid Biosynthesis Gene Cluster by Establishing an In Vitro CRISPR-Ribonucleoprotein Genetic System in Aspergillus melleus.</title>
        <authorList>
            <person name="Yuan B."/>
            <person name="Grau M.F."/>
            <person name="Murata R.M."/>
            <person name="Torok T."/>
            <person name="Venkateswaran K."/>
            <person name="Stajich J.E."/>
            <person name="Wang C.C.C."/>
        </authorList>
    </citation>
    <scope>NUCLEOTIDE SEQUENCE [LARGE SCALE GENOMIC DNA]</scope>
    <source>
        <strain evidence="1 2">IMV 1140</strain>
    </source>
</reference>
<evidence type="ECO:0000313" key="2">
    <source>
        <dbReference type="Proteomes" id="UP001177260"/>
    </source>
</evidence>